<dbReference type="PANTHER" id="PTHR24215:SF35">
    <property type="entry name" value="MUSCLE LIM PROTEIN MLP84B"/>
    <property type="match status" value="1"/>
</dbReference>
<dbReference type="GO" id="GO:0030018">
    <property type="term" value="C:Z disc"/>
    <property type="evidence" value="ECO:0007669"/>
    <property type="project" value="TreeGrafter"/>
</dbReference>
<feature type="domain" description="LIM zinc-binding" evidence="10">
    <location>
        <begin position="359"/>
        <end position="419"/>
    </location>
</feature>
<dbReference type="AlphaFoldDB" id="A0A226EUP4"/>
<dbReference type="FunFam" id="2.10.110.10:FF:000001">
    <property type="entry name" value="Cysteine and glycine-rich protein 1"/>
    <property type="match status" value="2"/>
</dbReference>
<evidence type="ECO:0000256" key="7">
    <source>
        <dbReference type="ARBA" id="ARBA00023242"/>
    </source>
</evidence>
<keyword evidence="3 8" id="KW-0479">Metal-binding</keyword>
<evidence type="ECO:0000256" key="2">
    <source>
        <dbReference type="ARBA" id="ARBA00022541"/>
    </source>
</evidence>
<dbReference type="GO" id="GO:0045214">
    <property type="term" value="P:sarcomere organization"/>
    <property type="evidence" value="ECO:0007669"/>
    <property type="project" value="TreeGrafter"/>
</dbReference>
<gene>
    <name evidence="11" type="ORF">Fcan01_04127</name>
</gene>
<dbReference type="GO" id="GO:0060537">
    <property type="term" value="P:muscle tissue development"/>
    <property type="evidence" value="ECO:0007669"/>
    <property type="project" value="UniProtKB-ARBA"/>
</dbReference>
<feature type="compositionally biased region" description="Pro residues" evidence="9">
    <location>
        <begin position="199"/>
        <end position="215"/>
    </location>
</feature>
<feature type="compositionally biased region" description="Polar residues" evidence="9">
    <location>
        <begin position="293"/>
        <end position="304"/>
    </location>
</feature>
<evidence type="ECO:0000256" key="6">
    <source>
        <dbReference type="ARBA" id="ARBA00023038"/>
    </source>
</evidence>
<dbReference type="EMBL" id="LNIX01000002">
    <property type="protein sequence ID" value="OXA60784.1"/>
    <property type="molecule type" value="Genomic_DNA"/>
</dbReference>
<dbReference type="Pfam" id="PF00412">
    <property type="entry name" value="LIM"/>
    <property type="match status" value="2"/>
</dbReference>
<dbReference type="OrthoDB" id="1679758at2759"/>
<dbReference type="PANTHER" id="PTHR24215">
    <property type="entry name" value="RHO-GTPASE-ACTIVATING PROTEIN LRG1"/>
    <property type="match status" value="1"/>
</dbReference>
<dbReference type="Proteomes" id="UP000198287">
    <property type="component" value="Unassembled WGS sequence"/>
</dbReference>
<keyword evidence="7" id="KW-0539">Nucleus</keyword>
<accession>A0A226EUP4</accession>
<dbReference type="CDD" id="cd09326">
    <property type="entry name" value="LIM_CRP_like"/>
    <property type="match status" value="2"/>
</dbReference>
<dbReference type="InterPro" id="IPR001781">
    <property type="entry name" value="Znf_LIM"/>
</dbReference>
<keyword evidence="12" id="KW-1185">Reference proteome</keyword>
<dbReference type="Gene3D" id="2.10.110.10">
    <property type="entry name" value="Cysteine Rich Protein"/>
    <property type="match status" value="2"/>
</dbReference>
<feature type="compositionally biased region" description="Pro residues" evidence="9">
    <location>
        <begin position="237"/>
        <end position="251"/>
    </location>
</feature>
<feature type="compositionally biased region" description="Polar residues" evidence="9">
    <location>
        <begin position="219"/>
        <end position="232"/>
    </location>
</feature>
<feature type="compositionally biased region" description="Pro residues" evidence="9">
    <location>
        <begin position="157"/>
        <end position="169"/>
    </location>
</feature>
<organism evidence="11 12">
    <name type="scientific">Folsomia candida</name>
    <name type="common">Springtail</name>
    <dbReference type="NCBI Taxonomy" id="158441"/>
    <lineage>
        <taxon>Eukaryota</taxon>
        <taxon>Metazoa</taxon>
        <taxon>Ecdysozoa</taxon>
        <taxon>Arthropoda</taxon>
        <taxon>Hexapoda</taxon>
        <taxon>Collembola</taxon>
        <taxon>Entomobryomorpha</taxon>
        <taxon>Isotomoidea</taxon>
        <taxon>Isotomidae</taxon>
        <taxon>Proisotominae</taxon>
        <taxon>Folsomia</taxon>
    </lineage>
</organism>
<dbReference type="PROSITE" id="PS50023">
    <property type="entry name" value="LIM_DOMAIN_2"/>
    <property type="match status" value="2"/>
</dbReference>
<dbReference type="GO" id="GO:0046872">
    <property type="term" value="F:metal ion binding"/>
    <property type="evidence" value="ECO:0007669"/>
    <property type="project" value="UniProtKB-KW"/>
</dbReference>
<evidence type="ECO:0000256" key="9">
    <source>
        <dbReference type="SAM" id="MobiDB-lite"/>
    </source>
</evidence>
<evidence type="ECO:0000259" key="10">
    <source>
        <dbReference type="PROSITE" id="PS50023"/>
    </source>
</evidence>
<dbReference type="GO" id="GO:0042805">
    <property type="term" value="F:actinin binding"/>
    <property type="evidence" value="ECO:0007669"/>
    <property type="project" value="TreeGrafter"/>
</dbReference>
<evidence type="ECO:0000313" key="11">
    <source>
        <dbReference type="EMBL" id="OXA60784.1"/>
    </source>
</evidence>
<keyword evidence="2" id="KW-0517">Myogenesis</keyword>
<evidence type="ECO:0000313" key="12">
    <source>
        <dbReference type="Proteomes" id="UP000198287"/>
    </source>
</evidence>
<dbReference type="SMART" id="SM00132">
    <property type="entry name" value="LIM"/>
    <property type="match status" value="2"/>
</dbReference>
<protein>
    <submittedName>
        <fullName evidence="11">Cysteine and glycine-rich protein 2</fullName>
    </submittedName>
</protein>
<sequence>MPGRCGRCGKYVGAAEERRALGKSWHVECYTCAICHRGLDSMTIAEHGELKDIFCKACYRLYIGPDGYGYPPNGPALIAYDMERQGPPPGSGGKWKTPPTRLGKTFLRKKTLPNKGSAVSVRSAAHSATSKTSSHFPIRRDSPRPPMDITSGNSMIPLPPPLPPPPPPFMGKSRSQNSNFSKISQNSNVSKSSGKTSGNPPPPPPPPPPLPPWSPSPFVNKSSPTSSHRGGTSSPKIPKPPPLPPPPPPPKSGKLSQVKIPSEAPSLKKSQSGHYQNLVGESSTSRRSRSSSPPVKSQQFQYHQQPGRDPNCPPLFFCGGKCIGTPSVPRYPPNPSMDKRIPLGPSFGAVRGVPKGIGERCRRCGRPVFQAELQLGYHGAYHTECFKCCSCGKKLDSTTVAEHQGEIFCKGCYRRNFATSGVGFGIGAGALQTP</sequence>
<dbReference type="GO" id="GO:0007517">
    <property type="term" value="P:muscle organ development"/>
    <property type="evidence" value="ECO:0007669"/>
    <property type="project" value="UniProtKB-KW"/>
</dbReference>
<comment type="subcellular location">
    <subcellularLocation>
        <location evidence="1">Nucleus</location>
    </subcellularLocation>
</comment>
<dbReference type="SUPFAM" id="SSF57716">
    <property type="entry name" value="Glucocorticoid receptor-like (DNA-binding domain)"/>
    <property type="match status" value="3"/>
</dbReference>
<evidence type="ECO:0000256" key="3">
    <source>
        <dbReference type="ARBA" id="ARBA00022723"/>
    </source>
</evidence>
<evidence type="ECO:0000256" key="4">
    <source>
        <dbReference type="ARBA" id="ARBA00022737"/>
    </source>
</evidence>
<keyword evidence="6 8" id="KW-0440">LIM domain</keyword>
<proteinExistence type="predicted"/>
<keyword evidence="5 8" id="KW-0862">Zinc</keyword>
<evidence type="ECO:0000256" key="5">
    <source>
        <dbReference type="ARBA" id="ARBA00022833"/>
    </source>
</evidence>
<feature type="compositionally biased region" description="Polar residues" evidence="9">
    <location>
        <begin position="173"/>
        <end position="198"/>
    </location>
</feature>
<feature type="compositionally biased region" description="Low complexity" evidence="9">
    <location>
        <begin position="117"/>
        <end position="135"/>
    </location>
</feature>
<evidence type="ECO:0000256" key="1">
    <source>
        <dbReference type="ARBA" id="ARBA00004123"/>
    </source>
</evidence>
<dbReference type="PROSITE" id="PS00478">
    <property type="entry name" value="LIM_DOMAIN_1"/>
    <property type="match status" value="2"/>
</dbReference>
<evidence type="ECO:0000256" key="8">
    <source>
        <dbReference type="PROSITE-ProRule" id="PRU00125"/>
    </source>
</evidence>
<name>A0A226EUP4_FOLCA</name>
<feature type="region of interest" description="Disordered" evidence="9">
    <location>
        <begin position="110"/>
        <end position="308"/>
    </location>
</feature>
<feature type="compositionally biased region" description="Polar residues" evidence="9">
    <location>
        <begin position="268"/>
        <end position="281"/>
    </location>
</feature>
<keyword evidence="4" id="KW-0677">Repeat</keyword>
<feature type="domain" description="LIM zinc-binding" evidence="10">
    <location>
        <begin position="3"/>
        <end position="65"/>
    </location>
</feature>
<dbReference type="GO" id="GO:0005634">
    <property type="term" value="C:nucleus"/>
    <property type="evidence" value="ECO:0007669"/>
    <property type="project" value="UniProtKB-SubCell"/>
</dbReference>
<reference evidence="11 12" key="1">
    <citation type="submission" date="2015-12" db="EMBL/GenBank/DDBJ databases">
        <title>The genome of Folsomia candida.</title>
        <authorList>
            <person name="Faddeeva A."/>
            <person name="Derks M.F."/>
            <person name="Anvar Y."/>
            <person name="Smit S."/>
            <person name="Van Straalen N."/>
            <person name="Roelofs D."/>
        </authorList>
    </citation>
    <scope>NUCLEOTIDE SEQUENCE [LARGE SCALE GENOMIC DNA]</scope>
    <source>
        <strain evidence="11 12">VU population</strain>
        <tissue evidence="11">Whole body</tissue>
    </source>
</reference>
<comment type="caution">
    <text evidence="11">The sequence shown here is derived from an EMBL/GenBank/DDBJ whole genome shotgun (WGS) entry which is preliminary data.</text>
</comment>
<dbReference type="GO" id="GO:0008307">
    <property type="term" value="F:structural constituent of muscle"/>
    <property type="evidence" value="ECO:0007669"/>
    <property type="project" value="TreeGrafter"/>
</dbReference>